<evidence type="ECO:0000313" key="2">
    <source>
        <dbReference type="EMBL" id="CAF0779000.1"/>
    </source>
</evidence>
<dbReference type="EMBL" id="CAJNOM010000196">
    <property type="protein sequence ID" value="CAF1211540.1"/>
    <property type="molecule type" value="Genomic_DNA"/>
</dbReference>
<gene>
    <name evidence="2" type="ORF">BJG266_LOCUS4014</name>
    <name evidence="3" type="ORF">QVE165_LOCUS26393</name>
</gene>
<organism evidence="2 5">
    <name type="scientific">Adineta steineri</name>
    <dbReference type="NCBI Taxonomy" id="433720"/>
    <lineage>
        <taxon>Eukaryota</taxon>
        <taxon>Metazoa</taxon>
        <taxon>Spiralia</taxon>
        <taxon>Gnathifera</taxon>
        <taxon>Rotifera</taxon>
        <taxon>Eurotatoria</taxon>
        <taxon>Bdelloidea</taxon>
        <taxon>Adinetida</taxon>
        <taxon>Adinetidae</taxon>
        <taxon>Adineta</taxon>
    </lineage>
</organism>
<dbReference type="AlphaFoldDB" id="A0A813R5Q4"/>
<evidence type="ECO:0000256" key="1">
    <source>
        <dbReference type="SAM" id="MobiDB-lite"/>
    </source>
</evidence>
<dbReference type="OrthoDB" id="10034873at2759"/>
<comment type="caution">
    <text evidence="2">The sequence shown here is derived from an EMBL/GenBank/DDBJ whole genome shotgun (WGS) entry which is preliminary data.</text>
</comment>
<keyword evidence="4" id="KW-1185">Reference proteome</keyword>
<sequence>MAQAMFHTKNMINKQSKTLTNERQRAMTIDSSLTTDHLLPTQSKQRSNSFSNTLHQVVNFVHRKLSRTDIEEKQPFIDS</sequence>
<dbReference type="Proteomes" id="UP000663877">
    <property type="component" value="Unassembled WGS sequence"/>
</dbReference>
<protein>
    <submittedName>
        <fullName evidence="2">Uncharacterized protein</fullName>
    </submittedName>
</protein>
<dbReference type="EMBL" id="CAJNOI010000009">
    <property type="protein sequence ID" value="CAF0779000.1"/>
    <property type="molecule type" value="Genomic_DNA"/>
</dbReference>
<reference evidence="2" key="1">
    <citation type="submission" date="2021-02" db="EMBL/GenBank/DDBJ databases">
        <authorList>
            <person name="Nowell W R."/>
        </authorList>
    </citation>
    <scope>NUCLEOTIDE SEQUENCE</scope>
</reference>
<name>A0A813R5Q4_9BILA</name>
<proteinExistence type="predicted"/>
<evidence type="ECO:0000313" key="4">
    <source>
        <dbReference type="Proteomes" id="UP000663832"/>
    </source>
</evidence>
<evidence type="ECO:0000313" key="3">
    <source>
        <dbReference type="EMBL" id="CAF1211540.1"/>
    </source>
</evidence>
<accession>A0A813R5Q4</accession>
<feature type="compositionally biased region" description="Polar residues" evidence="1">
    <location>
        <begin position="10"/>
        <end position="19"/>
    </location>
</feature>
<dbReference type="Proteomes" id="UP000663832">
    <property type="component" value="Unassembled WGS sequence"/>
</dbReference>
<feature type="region of interest" description="Disordered" evidence="1">
    <location>
        <begin position="1"/>
        <end position="22"/>
    </location>
</feature>
<evidence type="ECO:0000313" key="5">
    <source>
        <dbReference type="Proteomes" id="UP000663877"/>
    </source>
</evidence>